<dbReference type="STRING" id="980561.A1359_03005"/>
<accession>A0A177NQX7</accession>
<dbReference type="Pfam" id="PF01257">
    <property type="entry name" value="2Fe-2S_thioredx"/>
    <property type="match status" value="1"/>
</dbReference>
<dbReference type="Proteomes" id="UP000078476">
    <property type="component" value="Unassembled WGS sequence"/>
</dbReference>
<dbReference type="CDD" id="cd02980">
    <property type="entry name" value="TRX_Fd_family"/>
    <property type="match status" value="1"/>
</dbReference>
<comment type="caution">
    <text evidence="1">The sequence shown here is derived from an EMBL/GenBank/DDBJ whole genome shotgun (WGS) entry which is preliminary data.</text>
</comment>
<evidence type="ECO:0000313" key="1">
    <source>
        <dbReference type="EMBL" id="OAI20446.1"/>
    </source>
</evidence>
<reference evidence="1 2" key="1">
    <citation type="submission" date="2016-03" db="EMBL/GenBank/DDBJ databases">
        <authorList>
            <person name="Ploux O."/>
        </authorList>
    </citation>
    <scope>NUCLEOTIDE SEQUENCE [LARGE SCALE GENOMIC DNA]</scope>
    <source>
        <strain evidence="1 2">R-45370</strain>
    </source>
</reference>
<name>A0A177NQX7_9GAMM</name>
<proteinExistence type="predicted"/>
<organism evidence="1 2">
    <name type="scientific">Methylomonas lenta</name>
    <dbReference type="NCBI Taxonomy" id="980561"/>
    <lineage>
        <taxon>Bacteria</taxon>
        <taxon>Pseudomonadati</taxon>
        <taxon>Pseudomonadota</taxon>
        <taxon>Gammaproteobacteria</taxon>
        <taxon>Methylococcales</taxon>
        <taxon>Methylococcaceae</taxon>
        <taxon>Methylomonas</taxon>
    </lineage>
</organism>
<protein>
    <submittedName>
        <fullName evidence="1">NADH dehydrogenase</fullName>
    </submittedName>
</protein>
<keyword evidence="2" id="KW-1185">Reference proteome</keyword>
<dbReference type="InterPro" id="IPR036249">
    <property type="entry name" value="Thioredoxin-like_sf"/>
</dbReference>
<sequence length="108" mass="12138">MPAYDRIVLVCTGKNCTQNGEGLALYDRLKTRLKQLGLINGTIKIKRSRVHCFGVCKAGPLLCVQPDGVWYYAVDEAKLELIIEQHLILGKPVTEWVFHQGPQVTCKK</sequence>
<gene>
    <name evidence="1" type="ORF">A1359_03005</name>
</gene>
<dbReference type="AlphaFoldDB" id="A0A177NQX7"/>
<dbReference type="EMBL" id="LUUI01000044">
    <property type="protein sequence ID" value="OAI20446.1"/>
    <property type="molecule type" value="Genomic_DNA"/>
</dbReference>
<evidence type="ECO:0000313" key="2">
    <source>
        <dbReference type="Proteomes" id="UP000078476"/>
    </source>
</evidence>
<dbReference type="SUPFAM" id="SSF52833">
    <property type="entry name" value="Thioredoxin-like"/>
    <property type="match status" value="1"/>
</dbReference>
<dbReference type="Gene3D" id="3.40.30.10">
    <property type="entry name" value="Glutaredoxin"/>
    <property type="match status" value="1"/>
</dbReference>